<sequence>MRLLKVCLIVASVLGCEALFGVEITPNIPEATTITNACVKLVTVSQQIISAVNSIRDLSYATLQLQNGGELLVTSVPQNYTALVTIANALNRATAATSGNLTVLFESVQAPLAAFGDAPAEARFGAWLRLLNPATVPDFANLTLTLTATSTFVANVLAPAMKQFGAVRISQATFYNGVPKEQIGTFAQGLAGLASHQEMIVLPFINSAVSGFRMVSEKQTQFLSSADQAFQSADGVLTSVYARFTELRKMFHSASVEMLNTIGASVSQFTRRLGEFTDLYLGGSASDYTRETMFAAYQRNVTEQTRIVEVRIEQARNDATDNPLASLGSALQLGSSAVTQSLHKVLLRASEGPKVACIGQALNRFTNDYSNLLRNAFSACVSGSEYDSASSTTAAMNALKDVQNDVLQYFQQLNNVISGLSNSSPASARIQADRFLTAYFSQTFDIMGTIMQQLVNMATDLDVGYDLLIGRSRYCLAMNVAVAERMSLDLSIAVDAC</sequence>
<accession>A0A182J2F1</accession>
<evidence type="ECO:0000313" key="1">
    <source>
        <dbReference type="EnsemblMetazoa" id="AATE010074-PA.1"/>
    </source>
</evidence>
<proteinExistence type="predicted"/>
<organism evidence="1">
    <name type="scientific">Anopheles atroparvus</name>
    <name type="common">European mosquito</name>
    <dbReference type="NCBI Taxonomy" id="41427"/>
    <lineage>
        <taxon>Eukaryota</taxon>
        <taxon>Metazoa</taxon>
        <taxon>Ecdysozoa</taxon>
        <taxon>Arthropoda</taxon>
        <taxon>Hexapoda</taxon>
        <taxon>Insecta</taxon>
        <taxon>Pterygota</taxon>
        <taxon>Neoptera</taxon>
        <taxon>Endopterygota</taxon>
        <taxon>Diptera</taxon>
        <taxon>Nematocera</taxon>
        <taxon>Culicoidea</taxon>
        <taxon>Culicidae</taxon>
        <taxon>Anophelinae</taxon>
        <taxon>Anopheles</taxon>
    </lineage>
</organism>
<dbReference type="PROSITE" id="PS51257">
    <property type="entry name" value="PROKAR_LIPOPROTEIN"/>
    <property type="match status" value="1"/>
</dbReference>
<protein>
    <submittedName>
        <fullName evidence="1">Uncharacterized protein</fullName>
    </submittedName>
</protein>
<reference evidence="1" key="1">
    <citation type="submission" date="2022-08" db="UniProtKB">
        <authorList>
            <consortium name="EnsemblMetazoa"/>
        </authorList>
    </citation>
    <scope>IDENTIFICATION</scope>
    <source>
        <strain evidence="1">EBRO</strain>
    </source>
</reference>
<dbReference type="VEuPathDB" id="VectorBase:AATE010074"/>
<dbReference type="AlphaFoldDB" id="A0A182J2F1"/>
<dbReference type="EnsemblMetazoa" id="AATE010074-RA">
    <property type="protein sequence ID" value="AATE010074-PA.1"/>
    <property type="gene ID" value="AATE010074"/>
</dbReference>
<name>A0A182J2F1_ANOAO</name>